<dbReference type="Pfam" id="PF00436">
    <property type="entry name" value="SSB"/>
    <property type="match status" value="1"/>
</dbReference>
<name>A0ABW4E9W6_9LACO</name>
<reference evidence="6" key="1">
    <citation type="journal article" date="2019" name="Int. J. Syst. Evol. Microbiol.">
        <title>The Global Catalogue of Microorganisms (GCM) 10K type strain sequencing project: providing services to taxonomists for standard genome sequencing and annotation.</title>
        <authorList>
            <consortium name="The Broad Institute Genomics Platform"/>
            <consortium name="The Broad Institute Genome Sequencing Center for Infectious Disease"/>
            <person name="Wu L."/>
            <person name="Ma J."/>
        </authorList>
    </citation>
    <scope>NUCLEOTIDE SEQUENCE [LARGE SCALE GENOMIC DNA]</scope>
    <source>
        <strain evidence="6">CCM 8903</strain>
    </source>
</reference>
<dbReference type="PROSITE" id="PS50935">
    <property type="entry name" value="SSB"/>
    <property type="match status" value="1"/>
</dbReference>
<keyword evidence="2" id="KW-0233">DNA recombination</keyword>
<dbReference type="InterPro" id="IPR000424">
    <property type="entry name" value="Primosome_PriB/ssb"/>
</dbReference>
<feature type="region of interest" description="Disordered" evidence="4">
    <location>
        <begin position="124"/>
        <end position="167"/>
    </location>
</feature>
<dbReference type="PANTHER" id="PTHR10302">
    <property type="entry name" value="SINGLE-STRANDED DNA-BINDING PROTEIN"/>
    <property type="match status" value="1"/>
</dbReference>
<keyword evidence="6" id="KW-1185">Reference proteome</keyword>
<dbReference type="Gene3D" id="2.40.50.140">
    <property type="entry name" value="Nucleic acid-binding proteins"/>
    <property type="match status" value="1"/>
</dbReference>
<dbReference type="InterPro" id="IPR011344">
    <property type="entry name" value="ssDNA-bd"/>
</dbReference>
<dbReference type="CDD" id="cd04496">
    <property type="entry name" value="SSB_OBF"/>
    <property type="match status" value="1"/>
</dbReference>
<dbReference type="RefSeq" id="WP_125751538.1">
    <property type="nucleotide sequence ID" value="NZ_JBHTON010000028.1"/>
</dbReference>
<keyword evidence="2" id="KW-0235">DNA replication</keyword>
<organism evidence="5 6">
    <name type="scientific">Lacticaseibacillus baoqingensis</name>
    <dbReference type="NCBI Taxonomy" id="2486013"/>
    <lineage>
        <taxon>Bacteria</taxon>
        <taxon>Bacillati</taxon>
        <taxon>Bacillota</taxon>
        <taxon>Bacilli</taxon>
        <taxon>Lactobacillales</taxon>
        <taxon>Lactobacillaceae</taxon>
        <taxon>Lacticaseibacillus</taxon>
    </lineage>
</organism>
<feature type="short sequence motif" description="Important for interaction with partner proteins" evidence="2">
    <location>
        <begin position="162"/>
        <end position="167"/>
    </location>
</feature>
<dbReference type="InterPro" id="IPR012340">
    <property type="entry name" value="NA-bd_OB-fold"/>
</dbReference>
<comment type="subunit">
    <text evidence="2">Homotetramer.</text>
</comment>
<protein>
    <recommendedName>
        <fullName evidence="2 3">Single-stranded DNA-binding protein</fullName>
        <shortName evidence="2">SSB</shortName>
    </recommendedName>
</protein>
<keyword evidence="1 2" id="KW-0238">DNA-binding</keyword>
<dbReference type="PANTHER" id="PTHR10302:SF27">
    <property type="entry name" value="SINGLE-STRANDED DNA-BINDING PROTEIN"/>
    <property type="match status" value="1"/>
</dbReference>
<comment type="caution">
    <text evidence="2">Lacks conserved residue(s) required for the propagation of feature annotation.</text>
</comment>
<dbReference type="Proteomes" id="UP001597252">
    <property type="component" value="Unassembled WGS sequence"/>
</dbReference>
<dbReference type="EMBL" id="JBHTON010000028">
    <property type="protein sequence ID" value="MFD1485380.1"/>
    <property type="molecule type" value="Genomic_DNA"/>
</dbReference>
<evidence type="ECO:0000256" key="4">
    <source>
        <dbReference type="SAM" id="MobiDB-lite"/>
    </source>
</evidence>
<keyword evidence="2" id="KW-0234">DNA repair</keyword>
<keyword evidence="2" id="KW-0227">DNA damage</keyword>
<proteinExistence type="inferred from homology"/>
<dbReference type="GO" id="GO:0003677">
    <property type="term" value="F:DNA binding"/>
    <property type="evidence" value="ECO:0007669"/>
    <property type="project" value="UniProtKB-KW"/>
</dbReference>
<gene>
    <name evidence="5" type="primary">ssb</name>
    <name evidence="5" type="ORF">ACFQ5J_09075</name>
</gene>
<evidence type="ECO:0000256" key="3">
    <source>
        <dbReference type="PIRNR" id="PIRNR002070"/>
    </source>
</evidence>
<dbReference type="SUPFAM" id="SSF50249">
    <property type="entry name" value="Nucleic acid-binding proteins"/>
    <property type="match status" value="1"/>
</dbReference>
<comment type="caution">
    <text evidence="5">The sequence shown here is derived from an EMBL/GenBank/DDBJ whole genome shotgun (WGS) entry which is preliminary data.</text>
</comment>
<dbReference type="NCBIfam" id="TIGR00621">
    <property type="entry name" value="ssb"/>
    <property type="match status" value="1"/>
</dbReference>
<sequence>MINSVSLTGRLTRDIELKYTQSGTAVGSFTIAVDRQFTNAQGQRETDFVNCVIWRKSAENFSNFTRKGSMIGVMGHLQVRNYENKQGQRVYVTEVVVDNFALLESKADTQAHAAEGTQAPTQAVQNYGGQSTVQSTNTPQSPQTAPTTDQFAGNGEAIDISDDDLPF</sequence>
<dbReference type="HAMAP" id="MF_00984">
    <property type="entry name" value="SSB"/>
    <property type="match status" value="1"/>
</dbReference>
<comment type="function">
    <text evidence="2">Plays an important role in DNA replication, recombination and repair. Binds to ssDNA and to an array of partner proteins to recruit them to their sites of action during DNA metabolism.</text>
</comment>
<feature type="compositionally biased region" description="Polar residues" evidence="4">
    <location>
        <begin position="124"/>
        <end position="151"/>
    </location>
</feature>
<evidence type="ECO:0000313" key="5">
    <source>
        <dbReference type="EMBL" id="MFD1485380.1"/>
    </source>
</evidence>
<dbReference type="PIRSF" id="PIRSF002070">
    <property type="entry name" value="SSB"/>
    <property type="match status" value="1"/>
</dbReference>
<evidence type="ECO:0000256" key="2">
    <source>
        <dbReference type="HAMAP-Rule" id="MF_00984"/>
    </source>
</evidence>
<accession>A0ABW4E9W6</accession>
<evidence type="ECO:0000313" key="6">
    <source>
        <dbReference type="Proteomes" id="UP001597252"/>
    </source>
</evidence>
<evidence type="ECO:0000256" key="1">
    <source>
        <dbReference type="ARBA" id="ARBA00023125"/>
    </source>
</evidence>